<feature type="transmembrane region" description="Helical" evidence="7">
    <location>
        <begin position="68"/>
        <end position="86"/>
    </location>
</feature>
<name>A0ABP8KY61_9BACT</name>
<dbReference type="Pfam" id="PF12805">
    <property type="entry name" value="FUSC-like"/>
    <property type="match status" value="1"/>
</dbReference>
<dbReference type="InterPro" id="IPR032692">
    <property type="entry name" value="YccS_N"/>
</dbReference>
<evidence type="ECO:0000256" key="3">
    <source>
        <dbReference type="ARBA" id="ARBA00022692"/>
    </source>
</evidence>
<evidence type="ECO:0000259" key="8">
    <source>
        <dbReference type="Pfam" id="PF12805"/>
    </source>
</evidence>
<feature type="domain" description="Integral membrane protein YccS N-terminal" evidence="8">
    <location>
        <begin position="78"/>
        <end position="351"/>
    </location>
</feature>
<gene>
    <name evidence="10" type="ORF">GCM10023187_50930</name>
</gene>
<sequence>MNKSLRSIRYFLFSQYLSDGLRTTLAILLPALIVGQLHTLDTGLMLSLGALCVSITDMPGPWQHKRNGMLAGVVFVGLVALITGFARLNTYTLGLEILLGSFFFSMFVVYGNRAAAVGSAALLALILMMDRPLPPMDVLGHSALILAGGLWYMAIGLLFFRIRPYRLAQQALGECVHEIARFLAVKARFYDSRTNLKADYQQLVTQQVVVSEKQEVVREILFKSRQIVEEPTTIGRMLVLIFVDTVDLYEQISAMYYDYASLRKRFGHTGVLDQMAELINHLVVELDELGLAIQANRSLAPATDADHRLDQLKTRIDQVGETGTGESNLVLKKILVNLRNLYRRIGDMRQLLAGGATHPPDRWISADYIRFVSAQRIDIQELLTNLSFDSSVFRYSLRMALACLTGFVVIRLLAYGQHSYWVLLTITAILKPAFSLTRQRNYERIVGTLAGGVIGAAILLLVQNQTVKFIFLLLFMLGLYSFQRKNYIVMVVCVTPFVLILFNFMGLGFLDIAEERVLDTLIGCGIAFSAGYLIFPNWESDQLTGHMAAVLKANLHYLSQLAQTLAGKAVPVADYKLARKEVYVRSANLSAAFQRMLSEPRSKQRHQSELLEFVVLNHIVSSNIATIASERIHQPHTAHSADVLKPVKKAIALLHGALMRLAPDTDLPLPDTAAEPERLPVATRPEDDHLLTEQLTYIQNLSADIRRVTETIAGETS</sequence>
<comment type="similarity">
    <text evidence="6">Belongs to the YccS/YhfK family.</text>
</comment>
<feature type="transmembrane region" description="Helical" evidence="7">
    <location>
        <begin position="138"/>
        <end position="160"/>
    </location>
</feature>
<evidence type="ECO:0000256" key="7">
    <source>
        <dbReference type="SAM" id="Phobius"/>
    </source>
</evidence>
<protein>
    <submittedName>
        <fullName evidence="10">FUSC family protein</fullName>
    </submittedName>
</protein>
<dbReference type="Proteomes" id="UP001500936">
    <property type="component" value="Unassembled WGS sequence"/>
</dbReference>
<dbReference type="PANTHER" id="PTHR30509:SF23">
    <property type="entry name" value="INNER MEMBRANE PROTEIN"/>
    <property type="match status" value="1"/>
</dbReference>
<feature type="transmembrane region" description="Helical" evidence="7">
    <location>
        <begin position="517"/>
        <end position="535"/>
    </location>
</feature>
<comment type="caution">
    <text evidence="10">The sequence shown here is derived from an EMBL/GenBank/DDBJ whole genome shotgun (WGS) entry which is preliminary data.</text>
</comment>
<keyword evidence="3 7" id="KW-0812">Transmembrane</keyword>
<reference evidence="11" key="1">
    <citation type="journal article" date="2019" name="Int. J. Syst. Evol. Microbiol.">
        <title>The Global Catalogue of Microorganisms (GCM) 10K type strain sequencing project: providing services to taxonomists for standard genome sequencing and annotation.</title>
        <authorList>
            <consortium name="The Broad Institute Genomics Platform"/>
            <consortium name="The Broad Institute Genome Sequencing Center for Infectious Disease"/>
            <person name="Wu L."/>
            <person name="Ma J."/>
        </authorList>
    </citation>
    <scope>NUCLEOTIDE SEQUENCE [LARGE SCALE GENOMIC DNA]</scope>
    <source>
        <strain evidence="11">JCM 17925</strain>
    </source>
</reference>
<accession>A0ABP8KY61</accession>
<proteinExistence type="inferred from homology"/>
<evidence type="ECO:0000259" key="9">
    <source>
        <dbReference type="Pfam" id="PF13515"/>
    </source>
</evidence>
<dbReference type="PANTHER" id="PTHR30509">
    <property type="entry name" value="P-HYDROXYBENZOIC ACID EFFLUX PUMP SUBUNIT-RELATED"/>
    <property type="match status" value="1"/>
</dbReference>
<keyword evidence="4 7" id="KW-1133">Transmembrane helix</keyword>
<comment type="subcellular location">
    <subcellularLocation>
        <location evidence="1">Cell membrane</location>
        <topology evidence="1">Multi-pass membrane protein</topology>
    </subcellularLocation>
</comment>
<feature type="transmembrane region" description="Helical" evidence="7">
    <location>
        <begin position="487"/>
        <end position="510"/>
    </location>
</feature>
<feature type="domain" description="Integral membrane bound transporter" evidence="9">
    <location>
        <begin position="412"/>
        <end position="528"/>
    </location>
</feature>
<keyword evidence="2" id="KW-1003">Cell membrane</keyword>
<evidence type="ECO:0000256" key="1">
    <source>
        <dbReference type="ARBA" id="ARBA00004651"/>
    </source>
</evidence>
<evidence type="ECO:0000313" key="10">
    <source>
        <dbReference type="EMBL" id="GAA4417984.1"/>
    </source>
</evidence>
<evidence type="ECO:0000256" key="5">
    <source>
        <dbReference type="ARBA" id="ARBA00023136"/>
    </source>
</evidence>
<evidence type="ECO:0000256" key="4">
    <source>
        <dbReference type="ARBA" id="ARBA00022989"/>
    </source>
</evidence>
<keyword evidence="11" id="KW-1185">Reference proteome</keyword>
<evidence type="ECO:0000313" key="11">
    <source>
        <dbReference type="Proteomes" id="UP001500936"/>
    </source>
</evidence>
<evidence type="ECO:0000256" key="6">
    <source>
        <dbReference type="ARBA" id="ARBA00043993"/>
    </source>
</evidence>
<keyword evidence="5 7" id="KW-0472">Membrane</keyword>
<dbReference type="InterPro" id="IPR049453">
    <property type="entry name" value="Memb_transporter_dom"/>
</dbReference>
<evidence type="ECO:0000256" key="2">
    <source>
        <dbReference type="ARBA" id="ARBA00022475"/>
    </source>
</evidence>
<feature type="transmembrane region" description="Helical" evidence="7">
    <location>
        <begin position="449"/>
        <end position="475"/>
    </location>
</feature>
<organism evidence="10 11">
    <name type="scientific">Nibrella viscosa</name>
    <dbReference type="NCBI Taxonomy" id="1084524"/>
    <lineage>
        <taxon>Bacteria</taxon>
        <taxon>Pseudomonadati</taxon>
        <taxon>Bacteroidota</taxon>
        <taxon>Cytophagia</taxon>
        <taxon>Cytophagales</taxon>
        <taxon>Spirosomataceae</taxon>
        <taxon>Nibrella</taxon>
    </lineage>
</organism>
<dbReference type="RefSeq" id="WP_345270881.1">
    <property type="nucleotide sequence ID" value="NZ_BAABHB010000016.1"/>
</dbReference>
<dbReference type="EMBL" id="BAABHB010000016">
    <property type="protein sequence ID" value="GAA4417984.1"/>
    <property type="molecule type" value="Genomic_DNA"/>
</dbReference>
<feature type="transmembrane region" description="Helical" evidence="7">
    <location>
        <begin position="98"/>
        <end position="126"/>
    </location>
</feature>
<dbReference type="Pfam" id="PF13515">
    <property type="entry name" value="FUSC_2"/>
    <property type="match status" value="1"/>
</dbReference>